<reference evidence="1 3" key="1">
    <citation type="submission" date="2016-10" db="EMBL/GenBank/DDBJ databases">
        <authorList>
            <person name="de Groot N.N."/>
        </authorList>
    </citation>
    <scope>NUCLEOTIDE SEQUENCE [LARGE SCALE GENOMIC DNA]</scope>
    <source>
        <strain evidence="1 3">Nm110</strain>
    </source>
</reference>
<protein>
    <submittedName>
        <fullName evidence="1">Uncharacterized protein</fullName>
    </submittedName>
</protein>
<accession>A0A1H2WRX3</accession>
<evidence type="ECO:0000313" key="4">
    <source>
        <dbReference type="Proteomes" id="UP000324176"/>
    </source>
</evidence>
<dbReference type="AlphaFoldDB" id="A0A1H2WRX3"/>
<dbReference type="Proteomes" id="UP000183454">
    <property type="component" value="Unassembled WGS sequence"/>
</dbReference>
<evidence type="ECO:0000313" key="2">
    <source>
        <dbReference type="EMBL" id="TYP86083.1"/>
    </source>
</evidence>
<gene>
    <name evidence="2" type="ORF">BCL69_10339</name>
    <name evidence="1" type="ORF">SAMN05421882_10315</name>
</gene>
<dbReference type="EMBL" id="VNHT01000033">
    <property type="protein sequence ID" value="TYP86083.1"/>
    <property type="molecule type" value="Genomic_DNA"/>
</dbReference>
<name>A0A1H2WRX3_9PROT</name>
<dbReference type="EMBL" id="FNNH01000031">
    <property type="protein sequence ID" value="SDW83216.1"/>
    <property type="molecule type" value="Genomic_DNA"/>
</dbReference>
<evidence type="ECO:0000313" key="3">
    <source>
        <dbReference type="Proteomes" id="UP000183454"/>
    </source>
</evidence>
<reference evidence="2 4" key="2">
    <citation type="submission" date="2019-07" db="EMBL/GenBank/DDBJ databases">
        <title>Active sludge and wastewater microbial communities from Klosterneuburg, Austria.</title>
        <authorList>
            <person name="Wagner M."/>
        </authorList>
    </citation>
    <scope>NUCLEOTIDE SEQUENCE [LARGE SCALE GENOMIC DNA]</scope>
    <source>
        <strain evidence="2 4">Nm2</strain>
    </source>
</reference>
<proteinExistence type="predicted"/>
<dbReference type="Proteomes" id="UP000324176">
    <property type="component" value="Unassembled WGS sequence"/>
</dbReference>
<sequence>MKKGTLPIFIVFMHKKNNMALEPFCNILCNQRAMHEKYHELELSERRLL</sequence>
<organism evidence="1 3">
    <name type="scientific">Nitrosomonas communis</name>
    <dbReference type="NCBI Taxonomy" id="44574"/>
    <lineage>
        <taxon>Bacteria</taxon>
        <taxon>Pseudomonadati</taxon>
        <taxon>Pseudomonadota</taxon>
        <taxon>Betaproteobacteria</taxon>
        <taxon>Nitrosomonadales</taxon>
        <taxon>Nitrosomonadaceae</taxon>
        <taxon>Nitrosomonas</taxon>
    </lineage>
</organism>
<evidence type="ECO:0000313" key="1">
    <source>
        <dbReference type="EMBL" id="SDW83216.1"/>
    </source>
</evidence>